<dbReference type="EnsemblMetazoa" id="ISCW018736-RA">
    <property type="protein sequence ID" value="ISCW018736-PA"/>
    <property type="gene ID" value="ISCW018736"/>
</dbReference>
<dbReference type="VEuPathDB" id="VectorBase:ISCI018736"/>
<reference evidence="2 4" key="1">
    <citation type="submission" date="2008-03" db="EMBL/GenBank/DDBJ databases">
        <title>Annotation of Ixodes scapularis.</title>
        <authorList>
            <consortium name="Ixodes scapularis Genome Project Consortium"/>
            <person name="Caler E."/>
            <person name="Hannick L.I."/>
            <person name="Bidwell S."/>
            <person name="Joardar V."/>
            <person name="Thiagarajan M."/>
            <person name="Amedeo P."/>
            <person name="Galinsky K.J."/>
            <person name="Schobel S."/>
            <person name="Inman J."/>
            <person name="Hostetler J."/>
            <person name="Miller J."/>
            <person name="Hammond M."/>
            <person name="Megy K."/>
            <person name="Lawson D."/>
            <person name="Kodira C."/>
            <person name="Sutton G."/>
            <person name="Meyer J."/>
            <person name="Hill C.A."/>
            <person name="Birren B."/>
            <person name="Nene V."/>
            <person name="Collins F."/>
            <person name="Alarcon-Chaidez F."/>
            <person name="Wikel S."/>
            <person name="Strausberg R."/>
        </authorList>
    </citation>
    <scope>NUCLEOTIDE SEQUENCE [LARGE SCALE GENOMIC DNA]</scope>
    <source>
        <strain evidence="4">Wikel</strain>
        <strain evidence="2">Wikel colony</strain>
    </source>
</reference>
<dbReference type="InterPro" id="IPR050843">
    <property type="entry name" value="Glycosyl_Hydrlase_38"/>
</dbReference>
<keyword evidence="2" id="KW-0326">Glycosidase</keyword>
<protein>
    <submittedName>
        <fullName evidence="2 3">Lysosomal alpha-mannosidase, putative</fullName>
        <ecNumber evidence="2">3.2.1.24</ecNumber>
    </submittedName>
</protein>
<dbReference type="Proteomes" id="UP000001555">
    <property type="component" value="Unassembled WGS sequence"/>
</dbReference>
<dbReference type="PANTHER" id="PTHR11607">
    <property type="entry name" value="ALPHA-MANNOSIDASE"/>
    <property type="match status" value="1"/>
</dbReference>
<dbReference type="EMBL" id="ABJB010162888">
    <property type="status" value="NOT_ANNOTATED_CDS"/>
    <property type="molecule type" value="Genomic_DNA"/>
</dbReference>
<dbReference type="OrthoDB" id="2016903at2759"/>
<evidence type="ECO:0000259" key="1">
    <source>
        <dbReference type="Pfam" id="PF07748"/>
    </source>
</evidence>
<name>B7PL97_IXOSC</name>
<dbReference type="EC" id="3.2.1.24" evidence="2"/>
<evidence type="ECO:0000313" key="4">
    <source>
        <dbReference type="Proteomes" id="UP000001555"/>
    </source>
</evidence>
<dbReference type="VEuPathDB" id="VectorBase:ISCW018736"/>
<dbReference type="InterPro" id="IPR011013">
    <property type="entry name" value="Gal_mutarotase_sf_dom"/>
</dbReference>
<dbReference type="Pfam" id="PF07748">
    <property type="entry name" value="Glyco_hydro_38C"/>
    <property type="match status" value="1"/>
</dbReference>
<keyword evidence="2" id="KW-0378">Hydrolase</keyword>
<sequence length="278" mass="32141">MTGPLPRPTPWRKVQELRQRFSSWLVQVVRLYEDQDVIEFAWEVGPVPTDDNKGKELVSRFESSVRSGDRFYSDTNGRRSIERRRIKGSPVASDFYPVTSWAYLTSDSQDVQLTVFPDRSQAASSLSSGQLEFLVQRRLPGEPGTSIKGRHWLHVGTVQDAQESLRSLANRMVWSPQLSLVDTEQKHFVNLSVKSRLLTKQVLYHVTETSLGSTQDRDSVLRFIWRRRGAVAPVAQQQRMRVWLKRGSRSRFEDTVRILPGHIRTFVARIERRRDVHA</sequence>
<dbReference type="SUPFAM" id="SSF74650">
    <property type="entry name" value="Galactose mutarotase-like"/>
    <property type="match status" value="1"/>
</dbReference>
<evidence type="ECO:0000313" key="3">
    <source>
        <dbReference type="EnsemblMetazoa" id="ISCW018736-PA"/>
    </source>
</evidence>
<keyword evidence="4" id="KW-1185">Reference proteome</keyword>
<accession>B7PL97</accession>
<reference evidence="3" key="2">
    <citation type="submission" date="2020-05" db="UniProtKB">
        <authorList>
            <consortium name="EnsemblMetazoa"/>
        </authorList>
    </citation>
    <scope>IDENTIFICATION</scope>
    <source>
        <strain evidence="3">wikel</strain>
    </source>
</reference>
<dbReference type="PaxDb" id="6945-B7PL97"/>
<dbReference type="EMBL" id="DS739614">
    <property type="protein sequence ID" value="EEC07369.1"/>
    <property type="molecule type" value="Genomic_DNA"/>
</dbReference>
<dbReference type="VEuPathDB" id="VectorBase:ISCP_012990"/>
<dbReference type="PANTHER" id="PTHR11607:SF3">
    <property type="entry name" value="LYSOSOMAL ALPHA-MANNOSIDASE"/>
    <property type="match status" value="1"/>
</dbReference>
<dbReference type="GO" id="GO:0006013">
    <property type="term" value="P:mannose metabolic process"/>
    <property type="evidence" value="ECO:0007669"/>
    <property type="project" value="InterPro"/>
</dbReference>
<feature type="domain" description="Glycosyl hydrolase family 38 C-terminal" evidence="1">
    <location>
        <begin position="14"/>
        <end position="139"/>
    </location>
</feature>
<dbReference type="AlphaFoldDB" id="B7PL97"/>
<dbReference type="STRING" id="6945.B7PL97"/>
<dbReference type="FunFam" id="2.70.98.30:FF:000028">
    <property type="entry name" value="Lysosomal alpha-mannosidase, putative"/>
    <property type="match status" value="1"/>
</dbReference>
<dbReference type="InterPro" id="IPR011682">
    <property type="entry name" value="Glyco_hydro_38_C"/>
</dbReference>
<proteinExistence type="predicted"/>
<organism>
    <name type="scientific">Ixodes scapularis</name>
    <name type="common">Black-legged tick</name>
    <name type="synonym">Deer tick</name>
    <dbReference type="NCBI Taxonomy" id="6945"/>
    <lineage>
        <taxon>Eukaryota</taxon>
        <taxon>Metazoa</taxon>
        <taxon>Ecdysozoa</taxon>
        <taxon>Arthropoda</taxon>
        <taxon>Chelicerata</taxon>
        <taxon>Arachnida</taxon>
        <taxon>Acari</taxon>
        <taxon>Parasitiformes</taxon>
        <taxon>Ixodida</taxon>
        <taxon>Ixodoidea</taxon>
        <taxon>Ixodidae</taxon>
        <taxon>Ixodinae</taxon>
        <taxon>Ixodes</taxon>
    </lineage>
</organism>
<dbReference type="GO" id="GO:0004559">
    <property type="term" value="F:alpha-mannosidase activity"/>
    <property type="evidence" value="ECO:0007669"/>
    <property type="project" value="UniProtKB-EC"/>
</dbReference>
<dbReference type="EMBL" id="ABJB010872860">
    <property type="status" value="NOT_ANNOTATED_CDS"/>
    <property type="molecule type" value="Genomic_DNA"/>
</dbReference>
<dbReference type="EMBL" id="ABJB010835805">
    <property type="status" value="NOT_ANNOTATED_CDS"/>
    <property type="molecule type" value="Genomic_DNA"/>
</dbReference>
<dbReference type="EMBL" id="ABJB010619035">
    <property type="status" value="NOT_ANNOTATED_CDS"/>
    <property type="molecule type" value="Genomic_DNA"/>
</dbReference>
<evidence type="ECO:0000313" key="2">
    <source>
        <dbReference type="EMBL" id="EEC07369.1"/>
    </source>
</evidence>
<dbReference type="EMBL" id="ABJB010626592">
    <property type="status" value="NOT_ANNOTATED_CDS"/>
    <property type="molecule type" value="Genomic_DNA"/>
</dbReference>
<gene>
    <name evidence="2" type="ORF">IscW_ISCW018736</name>
</gene>
<dbReference type="InParanoid" id="B7PL97"/>
<dbReference type="HOGENOM" id="CLU_1002143_0_0_1"/>
<dbReference type="Gene3D" id="2.70.98.30">
    <property type="entry name" value="Golgi alpha-mannosidase II, domain 4"/>
    <property type="match status" value="1"/>
</dbReference>
<dbReference type="GO" id="GO:0030246">
    <property type="term" value="F:carbohydrate binding"/>
    <property type="evidence" value="ECO:0007669"/>
    <property type="project" value="InterPro"/>
</dbReference>